<comment type="caution">
    <text evidence="2">The sequence shown here is derived from an EMBL/GenBank/DDBJ whole genome shotgun (WGS) entry which is preliminary data.</text>
</comment>
<evidence type="ECO:0000256" key="1">
    <source>
        <dbReference type="SAM" id="MobiDB-lite"/>
    </source>
</evidence>
<dbReference type="EMBL" id="BTGU01000111">
    <property type="protein sequence ID" value="GMN61395.1"/>
    <property type="molecule type" value="Genomic_DNA"/>
</dbReference>
<dbReference type="Proteomes" id="UP001187192">
    <property type="component" value="Unassembled WGS sequence"/>
</dbReference>
<gene>
    <name evidence="2" type="ORF">TIFTF001_030484</name>
</gene>
<sequence length="169" mass="17433">MGVGMGSPSPGWPKRFGRGEWVSGRLSVGGLSSGVGEVSRRPSVGGGGLREAVRGRGSWGGRRGSGGYFAGGLRGYRGPAGSGLEEGGPFPVGDGDQRGKSCNLQPRRSRGVAIPSAWVVAMLITQTQSDGILIGIDCDWKCDMVATSVPTRGGSRGSDPPGIEYFHIQ</sequence>
<evidence type="ECO:0000313" key="3">
    <source>
        <dbReference type="Proteomes" id="UP001187192"/>
    </source>
</evidence>
<protein>
    <submittedName>
        <fullName evidence="2">Uncharacterized protein</fullName>
    </submittedName>
</protein>
<proteinExistence type="predicted"/>
<keyword evidence="3" id="KW-1185">Reference proteome</keyword>
<accession>A0AA88DTH0</accession>
<name>A0AA88DTH0_FICCA</name>
<evidence type="ECO:0000313" key="2">
    <source>
        <dbReference type="EMBL" id="GMN61395.1"/>
    </source>
</evidence>
<feature type="region of interest" description="Disordered" evidence="1">
    <location>
        <begin position="31"/>
        <end position="58"/>
    </location>
</feature>
<dbReference type="AlphaFoldDB" id="A0AA88DTH0"/>
<reference evidence="2" key="1">
    <citation type="submission" date="2023-07" db="EMBL/GenBank/DDBJ databases">
        <title>draft genome sequence of fig (Ficus carica).</title>
        <authorList>
            <person name="Takahashi T."/>
            <person name="Nishimura K."/>
        </authorList>
    </citation>
    <scope>NUCLEOTIDE SEQUENCE</scope>
</reference>
<organism evidence="2 3">
    <name type="scientific">Ficus carica</name>
    <name type="common">Common fig</name>
    <dbReference type="NCBI Taxonomy" id="3494"/>
    <lineage>
        <taxon>Eukaryota</taxon>
        <taxon>Viridiplantae</taxon>
        <taxon>Streptophyta</taxon>
        <taxon>Embryophyta</taxon>
        <taxon>Tracheophyta</taxon>
        <taxon>Spermatophyta</taxon>
        <taxon>Magnoliopsida</taxon>
        <taxon>eudicotyledons</taxon>
        <taxon>Gunneridae</taxon>
        <taxon>Pentapetalae</taxon>
        <taxon>rosids</taxon>
        <taxon>fabids</taxon>
        <taxon>Rosales</taxon>
        <taxon>Moraceae</taxon>
        <taxon>Ficeae</taxon>
        <taxon>Ficus</taxon>
    </lineage>
</organism>